<dbReference type="Proteomes" id="UP001459277">
    <property type="component" value="Unassembled WGS sequence"/>
</dbReference>
<sequence length="98" mass="10011">MSGLGFKDEARFQGRRCCEGQRCRGKLGSPRAMMRKLGSVLGTRKGELMYVGPMAATQLGNDGGAEVKGGQQVVGGGSCGCGGGGGGGGGGWWQWVWA</sequence>
<evidence type="ECO:0000313" key="2">
    <source>
        <dbReference type="Proteomes" id="UP001459277"/>
    </source>
</evidence>
<organism evidence="1 2">
    <name type="scientific">Lithocarpus litseifolius</name>
    <dbReference type="NCBI Taxonomy" id="425828"/>
    <lineage>
        <taxon>Eukaryota</taxon>
        <taxon>Viridiplantae</taxon>
        <taxon>Streptophyta</taxon>
        <taxon>Embryophyta</taxon>
        <taxon>Tracheophyta</taxon>
        <taxon>Spermatophyta</taxon>
        <taxon>Magnoliopsida</taxon>
        <taxon>eudicotyledons</taxon>
        <taxon>Gunneridae</taxon>
        <taxon>Pentapetalae</taxon>
        <taxon>rosids</taxon>
        <taxon>fabids</taxon>
        <taxon>Fagales</taxon>
        <taxon>Fagaceae</taxon>
        <taxon>Lithocarpus</taxon>
    </lineage>
</organism>
<evidence type="ECO:0000313" key="1">
    <source>
        <dbReference type="EMBL" id="KAK9993711.1"/>
    </source>
</evidence>
<dbReference type="AlphaFoldDB" id="A0AAW2C671"/>
<proteinExistence type="predicted"/>
<name>A0AAW2C671_9ROSI</name>
<reference evidence="1 2" key="1">
    <citation type="submission" date="2024-01" db="EMBL/GenBank/DDBJ databases">
        <title>A telomere-to-telomere, gap-free genome of sweet tea (Lithocarpus litseifolius).</title>
        <authorList>
            <person name="Zhou J."/>
        </authorList>
    </citation>
    <scope>NUCLEOTIDE SEQUENCE [LARGE SCALE GENOMIC DNA]</scope>
    <source>
        <strain evidence="1">Zhou-2022a</strain>
        <tissue evidence="1">Leaf</tissue>
    </source>
</reference>
<keyword evidence="2" id="KW-1185">Reference proteome</keyword>
<protein>
    <submittedName>
        <fullName evidence="1">Uncharacterized protein</fullName>
    </submittedName>
</protein>
<dbReference type="EMBL" id="JAZDWU010000008">
    <property type="protein sequence ID" value="KAK9993711.1"/>
    <property type="molecule type" value="Genomic_DNA"/>
</dbReference>
<comment type="caution">
    <text evidence="1">The sequence shown here is derived from an EMBL/GenBank/DDBJ whole genome shotgun (WGS) entry which is preliminary data.</text>
</comment>
<gene>
    <name evidence="1" type="ORF">SO802_023414</name>
</gene>
<accession>A0AAW2C671</accession>